<accession>A0A6P0CDY8</accession>
<dbReference type="SUPFAM" id="SSF46785">
    <property type="entry name" value="Winged helix' DNA-binding domain"/>
    <property type="match status" value="1"/>
</dbReference>
<keyword evidence="3" id="KW-0804">Transcription</keyword>
<name>A0A6P0CDY8_9RHOB</name>
<dbReference type="GO" id="GO:0003700">
    <property type="term" value="F:DNA-binding transcription factor activity"/>
    <property type="evidence" value="ECO:0007669"/>
    <property type="project" value="InterPro"/>
</dbReference>
<dbReference type="InterPro" id="IPR000835">
    <property type="entry name" value="HTH_MarR-typ"/>
</dbReference>
<dbReference type="InterPro" id="IPR023187">
    <property type="entry name" value="Tscrpt_reg_MarR-type_CS"/>
</dbReference>
<dbReference type="InterPro" id="IPR036390">
    <property type="entry name" value="WH_DNA-bd_sf"/>
</dbReference>
<feature type="domain" description="HTH marR-type" evidence="4">
    <location>
        <begin position="18"/>
        <end position="152"/>
    </location>
</feature>
<dbReference type="PROSITE" id="PS01117">
    <property type="entry name" value="HTH_MARR_1"/>
    <property type="match status" value="1"/>
</dbReference>
<dbReference type="GO" id="GO:0006950">
    <property type="term" value="P:response to stress"/>
    <property type="evidence" value="ECO:0007669"/>
    <property type="project" value="TreeGrafter"/>
</dbReference>
<dbReference type="GO" id="GO:0003677">
    <property type="term" value="F:DNA binding"/>
    <property type="evidence" value="ECO:0007669"/>
    <property type="project" value="UniProtKB-KW"/>
</dbReference>
<dbReference type="PANTHER" id="PTHR33164">
    <property type="entry name" value="TRANSCRIPTIONAL REGULATOR, MARR FAMILY"/>
    <property type="match status" value="1"/>
</dbReference>
<evidence type="ECO:0000256" key="3">
    <source>
        <dbReference type="ARBA" id="ARBA00023163"/>
    </source>
</evidence>
<protein>
    <submittedName>
        <fullName evidence="5">MarR family transcriptional regulator</fullName>
    </submittedName>
</protein>
<proteinExistence type="predicted"/>
<dbReference type="Pfam" id="PF12802">
    <property type="entry name" value="MarR_2"/>
    <property type="match status" value="1"/>
</dbReference>
<dbReference type="PANTHER" id="PTHR33164:SF43">
    <property type="entry name" value="HTH-TYPE TRANSCRIPTIONAL REPRESSOR YETL"/>
    <property type="match status" value="1"/>
</dbReference>
<evidence type="ECO:0000313" key="5">
    <source>
        <dbReference type="EMBL" id="NEK24107.1"/>
    </source>
</evidence>
<keyword evidence="6" id="KW-1185">Reference proteome</keyword>
<dbReference type="Gene3D" id="1.10.10.10">
    <property type="entry name" value="Winged helix-like DNA-binding domain superfamily/Winged helix DNA-binding domain"/>
    <property type="match status" value="1"/>
</dbReference>
<dbReference type="PROSITE" id="PS50995">
    <property type="entry name" value="HTH_MARR_2"/>
    <property type="match status" value="1"/>
</dbReference>
<sequence length="156" mass="17868">MSAKENSADNQTPLPRRRLRTWLRLLRVTRSTENQLREFLRVTHDTTLPRFDVMAALYREDAPMKMSDLSKMLLVSNGNASTIVNRLEKDGLVARTPVAKDRRVVNVELTPLGRTQFEEQAKGHETVVDDIFSTLDHDDLDLIRDLLRRAEAGEQA</sequence>
<dbReference type="SMART" id="SM00347">
    <property type="entry name" value="HTH_MARR"/>
    <property type="match status" value="1"/>
</dbReference>
<dbReference type="PRINTS" id="PR00598">
    <property type="entry name" value="HTHMARR"/>
</dbReference>
<comment type="caution">
    <text evidence="5">The sequence shown here is derived from an EMBL/GenBank/DDBJ whole genome shotgun (WGS) entry which is preliminary data.</text>
</comment>
<dbReference type="InterPro" id="IPR039422">
    <property type="entry name" value="MarR/SlyA-like"/>
</dbReference>
<gene>
    <name evidence="5" type="ORF">GV827_17100</name>
</gene>
<dbReference type="InterPro" id="IPR036388">
    <property type="entry name" value="WH-like_DNA-bd_sf"/>
</dbReference>
<dbReference type="AlphaFoldDB" id="A0A6P0CDY8"/>
<keyword evidence="1" id="KW-0805">Transcription regulation</keyword>
<evidence type="ECO:0000256" key="1">
    <source>
        <dbReference type="ARBA" id="ARBA00023015"/>
    </source>
</evidence>
<evidence type="ECO:0000313" key="6">
    <source>
        <dbReference type="Proteomes" id="UP000468591"/>
    </source>
</evidence>
<keyword evidence="2" id="KW-0238">DNA-binding</keyword>
<evidence type="ECO:0000256" key="2">
    <source>
        <dbReference type="ARBA" id="ARBA00023125"/>
    </source>
</evidence>
<reference evidence="5 6" key="1">
    <citation type="submission" date="2020-01" db="EMBL/GenBank/DDBJ databases">
        <title>Sulfitobacter sediminilitoris sp. nov., isolated from a tidal flat.</title>
        <authorList>
            <person name="Park S."/>
            <person name="Yoon J.-H."/>
        </authorList>
    </citation>
    <scope>NUCLEOTIDE SEQUENCE [LARGE SCALE GENOMIC DNA]</scope>
    <source>
        <strain evidence="5 6">JBTF-M27</strain>
    </source>
</reference>
<evidence type="ECO:0000259" key="4">
    <source>
        <dbReference type="PROSITE" id="PS50995"/>
    </source>
</evidence>
<organism evidence="5 6">
    <name type="scientific">Sulfitobacter sediminilitoris</name>
    <dbReference type="NCBI Taxonomy" id="2698830"/>
    <lineage>
        <taxon>Bacteria</taxon>
        <taxon>Pseudomonadati</taxon>
        <taxon>Pseudomonadota</taxon>
        <taxon>Alphaproteobacteria</taxon>
        <taxon>Rhodobacterales</taxon>
        <taxon>Roseobacteraceae</taxon>
        <taxon>Sulfitobacter</taxon>
    </lineage>
</organism>
<dbReference type="EMBL" id="JAABNT010000012">
    <property type="protein sequence ID" value="NEK24107.1"/>
    <property type="molecule type" value="Genomic_DNA"/>
</dbReference>
<dbReference type="Proteomes" id="UP000468591">
    <property type="component" value="Unassembled WGS sequence"/>
</dbReference>
<dbReference type="RefSeq" id="WP_164355033.1">
    <property type="nucleotide sequence ID" value="NZ_JAABNT010000012.1"/>
</dbReference>